<evidence type="ECO:0000256" key="6">
    <source>
        <dbReference type="ARBA" id="ARBA00022840"/>
    </source>
</evidence>
<dbReference type="PANTHER" id="PTHR22655:SF2">
    <property type="entry name" value="ATP-DEPENDENT RNA HELICASE TDRD12-RELATED"/>
    <property type="match status" value="1"/>
</dbReference>
<organism evidence="9 10">
    <name type="scientific">Cotesia glomerata</name>
    <name type="common">Lepidopteran parasitic wasp</name>
    <name type="synonym">Apanteles glomeratus</name>
    <dbReference type="NCBI Taxonomy" id="32391"/>
    <lineage>
        <taxon>Eukaryota</taxon>
        <taxon>Metazoa</taxon>
        <taxon>Ecdysozoa</taxon>
        <taxon>Arthropoda</taxon>
        <taxon>Hexapoda</taxon>
        <taxon>Insecta</taxon>
        <taxon>Pterygota</taxon>
        <taxon>Neoptera</taxon>
        <taxon>Endopterygota</taxon>
        <taxon>Hymenoptera</taxon>
        <taxon>Apocrita</taxon>
        <taxon>Ichneumonoidea</taxon>
        <taxon>Braconidae</taxon>
        <taxon>Microgastrinae</taxon>
        <taxon>Cotesia</taxon>
    </lineage>
</organism>
<dbReference type="GO" id="GO:0003724">
    <property type="term" value="F:RNA helicase activity"/>
    <property type="evidence" value="ECO:0007669"/>
    <property type="project" value="UniProtKB-EC"/>
</dbReference>
<accession>A0AAV7J3G5</accession>
<dbReference type="InterPro" id="IPR007052">
    <property type="entry name" value="CS_dom"/>
</dbReference>
<keyword evidence="3" id="KW-0547">Nucleotide-binding</keyword>
<dbReference type="Gene3D" id="2.60.40.790">
    <property type="match status" value="1"/>
</dbReference>
<dbReference type="EC" id="3.6.4.13" evidence="1"/>
<evidence type="ECO:0000313" key="10">
    <source>
        <dbReference type="Proteomes" id="UP000826195"/>
    </source>
</evidence>
<keyword evidence="5" id="KW-0347">Helicase</keyword>
<dbReference type="InterPro" id="IPR008978">
    <property type="entry name" value="HSP20-like_chaperone"/>
</dbReference>
<keyword evidence="6" id="KW-0067">ATP-binding</keyword>
<evidence type="ECO:0000259" key="8">
    <source>
        <dbReference type="PROSITE" id="PS51203"/>
    </source>
</evidence>
<dbReference type="PANTHER" id="PTHR22655">
    <property type="entry name" value="ATP-DEPENDENT RNA HELICASE TDRD12-RELATED"/>
    <property type="match status" value="1"/>
</dbReference>
<dbReference type="GO" id="GO:0042078">
    <property type="term" value="P:germ-line stem cell division"/>
    <property type="evidence" value="ECO:0007669"/>
    <property type="project" value="TreeGrafter"/>
</dbReference>
<gene>
    <name evidence="9" type="ORF">KQX54_012244</name>
</gene>
<evidence type="ECO:0000256" key="7">
    <source>
        <dbReference type="ARBA" id="ARBA00047984"/>
    </source>
</evidence>
<dbReference type="CDD" id="cd06463">
    <property type="entry name" value="p23_like"/>
    <property type="match status" value="1"/>
</dbReference>
<feature type="domain" description="CS" evidence="8">
    <location>
        <begin position="10"/>
        <end position="98"/>
    </location>
</feature>
<keyword evidence="2" id="KW-0677">Repeat</keyword>
<protein>
    <recommendedName>
        <fullName evidence="1">RNA helicase</fullName>
        <ecNumber evidence="1">3.6.4.13</ecNumber>
    </recommendedName>
</protein>
<keyword evidence="10" id="KW-1185">Reference proteome</keyword>
<dbReference type="GO" id="GO:0016787">
    <property type="term" value="F:hydrolase activity"/>
    <property type="evidence" value="ECO:0007669"/>
    <property type="project" value="UniProtKB-KW"/>
</dbReference>
<keyword evidence="4" id="KW-0378">Hydrolase</keyword>
<name>A0AAV7J3G5_COTGL</name>
<dbReference type="SUPFAM" id="SSF49764">
    <property type="entry name" value="HSP20-like chaperones"/>
    <property type="match status" value="1"/>
</dbReference>
<proteinExistence type="predicted"/>
<dbReference type="GO" id="GO:0005524">
    <property type="term" value="F:ATP binding"/>
    <property type="evidence" value="ECO:0007669"/>
    <property type="project" value="UniProtKB-KW"/>
</dbReference>
<comment type="catalytic activity">
    <reaction evidence="7">
        <text>ATP + H2O = ADP + phosphate + H(+)</text>
        <dbReference type="Rhea" id="RHEA:13065"/>
        <dbReference type="ChEBI" id="CHEBI:15377"/>
        <dbReference type="ChEBI" id="CHEBI:15378"/>
        <dbReference type="ChEBI" id="CHEBI:30616"/>
        <dbReference type="ChEBI" id="CHEBI:43474"/>
        <dbReference type="ChEBI" id="CHEBI:456216"/>
        <dbReference type="EC" id="3.6.4.13"/>
    </reaction>
</comment>
<evidence type="ECO:0000256" key="1">
    <source>
        <dbReference type="ARBA" id="ARBA00012552"/>
    </source>
</evidence>
<dbReference type="PROSITE" id="PS51203">
    <property type="entry name" value="CS"/>
    <property type="match status" value="1"/>
</dbReference>
<evidence type="ECO:0000256" key="2">
    <source>
        <dbReference type="ARBA" id="ARBA00022737"/>
    </source>
</evidence>
<reference evidence="9 10" key="1">
    <citation type="journal article" date="2021" name="J. Hered.">
        <title>A chromosome-level genome assembly of the parasitoid wasp, Cotesia glomerata (Hymenoptera: Braconidae).</title>
        <authorList>
            <person name="Pinto B.J."/>
            <person name="Weis J.J."/>
            <person name="Gamble T."/>
            <person name="Ode P.J."/>
            <person name="Paul R."/>
            <person name="Zaspel J.M."/>
        </authorList>
    </citation>
    <scope>NUCLEOTIDE SEQUENCE [LARGE SCALE GENOMIC DNA]</scope>
    <source>
        <strain evidence="9">CgM1</strain>
    </source>
</reference>
<dbReference type="AlphaFoldDB" id="A0AAV7J3G5"/>
<sequence>MDPWPLKSRALTPKILWYQDDGFVVLRIMLIDVDKFFLDIDLERLKFSTIHNDNNNYYLCLYLFGAIIPEKSIVVNLGRELRIKLTKAFKFLKWPRLEESKFKNPQITIDKEKYEETVWTLRRVNLPGELLSSYKYLLLRLLLSLL</sequence>
<evidence type="ECO:0000256" key="4">
    <source>
        <dbReference type="ARBA" id="ARBA00022801"/>
    </source>
</evidence>
<comment type="caution">
    <text evidence="9">The sequence shown here is derived from an EMBL/GenBank/DDBJ whole genome shotgun (WGS) entry which is preliminary data.</text>
</comment>
<evidence type="ECO:0000256" key="3">
    <source>
        <dbReference type="ARBA" id="ARBA00022741"/>
    </source>
</evidence>
<dbReference type="Proteomes" id="UP000826195">
    <property type="component" value="Unassembled WGS sequence"/>
</dbReference>
<dbReference type="Pfam" id="PF04969">
    <property type="entry name" value="CS"/>
    <property type="match status" value="1"/>
</dbReference>
<evidence type="ECO:0000313" key="9">
    <source>
        <dbReference type="EMBL" id="KAH0564465.1"/>
    </source>
</evidence>
<evidence type="ECO:0000256" key="5">
    <source>
        <dbReference type="ARBA" id="ARBA00022806"/>
    </source>
</evidence>
<dbReference type="EMBL" id="JAHXZJ010000002">
    <property type="protein sequence ID" value="KAH0564465.1"/>
    <property type="molecule type" value="Genomic_DNA"/>
</dbReference>